<proteinExistence type="predicted"/>
<sequence length="277" mass="29598">MIDSVVHLLRCPVCSRRLAVHEHALRCSAGHSFDIARQGYVNLLTRTPKGANADTADMIAARDRFLSGGHYQALAARLAGLAATAAPDDAVIIEAGAGTGYYLGEVLTAIPGARGIAADLSPVACRRAARVSDRIGTIVADTWAGLPIKDAAADLIMVVFAPRNPGEFARLLSPGGRLLIATPSDDHLVEIRDRLGMIDVRPGKPAQLQQSLRDWFAPDQQEDLKTTLRLGSATLADLVLMGPTAHHRKDDLEQRIAALPAPTAVTLSVTLSVFRRR</sequence>
<keyword evidence="1" id="KW-0862">Zinc</keyword>
<evidence type="ECO:0000259" key="3">
    <source>
        <dbReference type="Pfam" id="PF21302"/>
    </source>
</evidence>
<feature type="binding site" evidence="1">
    <location>
        <position position="14"/>
    </location>
    <ligand>
        <name>Zn(2+)</name>
        <dbReference type="ChEBI" id="CHEBI:29105"/>
    </ligand>
</feature>
<keyword evidence="2" id="KW-0949">S-adenosyl-L-methionine</keyword>
<feature type="binding site" evidence="1">
    <location>
        <position position="27"/>
    </location>
    <ligand>
        <name>Zn(2+)</name>
        <dbReference type="ChEBI" id="CHEBI:29105"/>
    </ligand>
</feature>
<evidence type="ECO:0000256" key="2">
    <source>
        <dbReference type="PIRSR" id="PIRSR018249-2"/>
    </source>
</evidence>
<feature type="binding site" evidence="2">
    <location>
        <position position="71"/>
    </location>
    <ligand>
        <name>S-adenosyl-L-methionine</name>
        <dbReference type="ChEBI" id="CHEBI:59789"/>
    </ligand>
</feature>
<feature type="binding site" evidence="1">
    <location>
        <position position="11"/>
    </location>
    <ligand>
        <name>Zn(2+)</name>
        <dbReference type="ChEBI" id="CHEBI:29105"/>
    </ligand>
</feature>
<dbReference type="InterPro" id="IPR016718">
    <property type="entry name" value="rRNA_m1G-MeTrfase_A_prd"/>
</dbReference>
<keyword evidence="4" id="KW-0489">Methyltransferase</keyword>
<dbReference type="AlphaFoldDB" id="A0A917SAG7"/>
<feature type="binding site" evidence="1">
    <location>
        <position position="31"/>
    </location>
    <ligand>
        <name>Zn(2+)</name>
        <dbReference type="ChEBI" id="CHEBI:29105"/>
    </ligand>
</feature>
<protein>
    <submittedName>
        <fullName evidence="4">SAM-dependent methyltransferase</fullName>
    </submittedName>
</protein>
<keyword evidence="4" id="KW-0808">Transferase</keyword>
<dbReference type="SUPFAM" id="SSF53335">
    <property type="entry name" value="S-adenosyl-L-methionine-dependent methyltransferases"/>
    <property type="match status" value="1"/>
</dbReference>
<dbReference type="InterPro" id="IPR048647">
    <property type="entry name" value="RlmA_N"/>
</dbReference>
<name>A0A917SAG7_9ACTN</name>
<dbReference type="Gene3D" id="3.40.50.150">
    <property type="entry name" value="Vaccinia Virus protein VP39"/>
    <property type="match status" value="1"/>
</dbReference>
<comment type="caution">
    <text evidence="4">The sequence shown here is derived from an EMBL/GenBank/DDBJ whole genome shotgun (WGS) entry which is preliminary data.</text>
</comment>
<dbReference type="EMBL" id="BMMZ01000006">
    <property type="protein sequence ID" value="GGL68050.1"/>
    <property type="molecule type" value="Genomic_DNA"/>
</dbReference>
<dbReference type="RefSeq" id="WP_188896002.1">
    <property type="nucleotide sequence ID" value="NZ_BMMZ01000006.1"/>
</dbReference>
<evidence type="ECO:0000256" key="1">
    <source>
        <dbReference type="PIRSR" id="PIRSR018249-1"/>
    </source>
</evidence>
<feature type="binding site" evidence="2">
    <location>
        <begin position="99"/>
        <end position="100"/>
    </location>
    <ligand>
        <name>S-adenosyl-L-methionine</name>
        <dbReference type="ChEBI" id="CHEBI:59789"/>
    </ligand>
</feature>
<dbReference type="GO" id="GO:0008168">
    <property type="term" value="F:methyltransferase activity"/>
    <property type="evidence" value="ECO:0007669"/>
    <property type="project" value="UniProtKB-KW"/>
</dbReference>
<organism evidence="4 5">
    <name type="scientific">Microlunatus endophyticus</name>
    <dbReference type="NCBI Taxonomy" id="1716077"/>
    <lineage>
        <taxon>Bacteria</taxon>
        <taxon>Bacillati</taxon>
        <taxon>Actinomycetota</taxon>
        <taxon>Actinomycetes</taxon>
        <taxon>Propionibacteriales</taxon>
        <taxon>Propionibacteriaceae</taxon>
        <taxon>Microlunatus</taxon>
    </lineage>
</organism>
<dbReference type="InterPro" id="IPR029063">
    <property type="entry name" value="SAM-dependent_MTases_sf"/>
</dbReference>
<dbReference type="GO" id="GO:0032259">
    <property type="term" value="P:methylation"/>
    <property type="evidence" value="ECO:0007669"/>
    <property type="project" value="UniProtKB-KW"/>
</dbReference>
<dbReference type="PIRSF" id="PIRSF018249">
    <property type="entry name" value="MyrA_prd"/>
    <property type="match status" value="1"/>
</dbReference>
<keyword evidence="5" id="KW-1185">Reference proteome</keyword>
<gene>
    <name evidence="4" type="ORF">GCM10011575_28280</name>
</gene>
<reference evidence="4" key="1">
    <citation type="journal article" date="2014" name="Int. J. Syst. Evol. Microbiol.">
        <title>Complete genome sequence of Corynebacterium casei LMG S-19264T (=DSM 44701T), isolated from a smear-ripened cheese.</title>
        <authorList>
            <consortium name="US DOE Joint Genome Institute (JGI-PGF)"/>
            <person name="Walter F."/>
            <person name="Albersmeier A."/>
            <person name="Kalinowski J."/>
            <person name="Ruckert C."/>
        </authorList>
    </citation>
    <scope>NUCLEOTIDE SEQUENCE</scope>
    <source>
        <strain evidence="4">CGMCC 4.7306</strain>
    </source>
</reference>
<feature type="domain" description="23S rRNA (guanine(745)-N(1))-methyltransferase N-terminal" evidence="3">
    <location>
        <begin position="10"/>
        <end position="44"/>
    </location>
</feature>
<keyword evidence="1" id="KW-0479">Metal-binding</keyword>
<evidence type="ECO:0000313" key="4">
    <source>
        <dbReference type="EMBL" id="GGL68050.1"/>
    </source>
</evidence>
<dbReference type="Pfam" id="PF21302">
    <property type="entry name" value="Zn_ribbon_RlmA"/>
    <property type="match status" value="1"/>
</dbReference>
<accession>A0A917SAG7</accession>
<evidence type="ECO:0000313" key="5">
    <source>
        <dbReference type="Proteomes" id="UP000613840"/>
    </source>
</evidence>
<reference evidence="4" key="2">
    <citation type="submission" date="2020-09" db="EMBL/GenBank/DDBJ databases">
        <authorList>
            <person name="Sun Q."/>
            <person name="Zhou Y."/>
        </authorList>
    </citation>
    <scope>NUCLEOTIDE SEQUENCE</scope>
    <source>
        <strain evidence="4">CGMCC 4.7306</strain>
    </source>
</reference>
<dbReference type="Proteomes" id="UP000613840">
    <property type="component" value="Unassembled WGS sequence"/>
</dbReference>
<dbReference type="CDD" id="cd02440">
    <property type="entry name" value="AdoMet_MTases"/>
    <property type="match status" value="1"/>
</dbReference>
<dbReference type="GO" id="GO:0046872">
    <property type="term" value="F:metal ion binding"/>
    <property type="evidence" value="ECO:0007669"/>
    <property type="project" value="UniProtKB-KW"/>
</dbReference>
<feature type="binding site" evidence="2">
    <location>
        <position position="187"/>
    </location>
    <ligand>
        <name>S-adenosyl-L-methionine</name>
        <dbReference type="ChEBI" id="CHEBI:59789"/>
    </ligand>
</feature>